<proteinExistence type="predicted"/>
<accession>A0ABS4H2S6</accession>
<keyword evidence="3" id="KW-1185">Reference proteome</keyword>
<organism evidence="2 3">
    <name type="scientific">Paenibacillus sediminis</name>
    <dbReference type="NCBI Taxonomy" id="664909"/>
    <lineage>
        <taxon>Bacteria</taxon>
        <taxon>Bacillati</taxon>
        <taxon>Bacillota</taxon>
        <taxon>Bacilli</taxon>
        <taxon>Bacillales</taxon>
        <taxon>Paenibacillaceae</taxon>
        <taxon>Paenibacillus</taxon>
    </lineage>
</organism>
<dbReference type="InterPro" id="IPR024596">
    <property type="entry name" value="RNApol_su_b/EpuA"/>
</dbReference>
<gene>
    <name evidence="2" type="ORF">J2Z20_001568</name>
</gene>
<evidence type="ECO:0000256" key="1">
    <source>
        <dbReference type="SAM" id="Phobius"/>
    </source>
</evidence>
<reference evidence="2 3" key="1">
    <citation type="submission" date="2021-03" db="EMBL/GenBank/DDBJ databases">
        <title>Genomic Encyclopedia of Type Strains, Phase IV (KMG-IV): sequencing the most valuable type-strain genomes for metagenomic binning, comparative biology and taxonomic classification.</title>
        <authorList>
            <person name="Goeker M."/>
        </authorList>
    </citation>
    <scope>NUCLEOTIDE SEQUENCE [LARGE SCALE GENOMIC DNA]</scope>
    <source>
        <strain evidence="2 3">DSM 23491</strain>
    </source>
</reference>
<keyword evidence="1" id="KW-1133">Transmembrane helix</keyword>
<keyword evidence="1" id="KW-0472">Membrane</keyword>
<evidence type="ECO:0008006" key="4">
    <source>
        <dbReference type="Google" id="ProtNLM"/>
    </source>
</evidence>
<dbReference type="Proteomes" id="UP001519273">
    <property type="component" value="Unassembled WGS sequence"/>
</dbReference>
<feature type="transmembrane region" description="Helical" evidence="1">
    <location>
        <begin position="20"/>
        <end position="43"/>
    </location>
</feature>
<name>A0ABS4H2S6_9BACL</name>
<evidence type="ECO:0000313" key="2">
    <source>
        <dbReference type="EMBL" id="MBP1936687.1"/>
    </source>
</evidence>
<protein>
    <recommendedName>
        <fullName evidence="4">DNA-directed RNA polymerase subunit beta</fullName>
    </recommendedName>
</protein>
<evidence type="ECO:0000313" key="3">
    <source>
        <dbReference type="Proteomes" id="UP001519273"/>
    </source>
</evidence>
<comment type="caution">
    <text evidence="2">The sequence shown here is derived from an EMBL/GenBank/DDBJ whole genome shotgun (WGS) entry which is preliminary data.</text>
</comment>
<dbReference type="EMBL" id="JAGGKP010000002">
    <property type="protein sequence ID" value="MBP1936687.1"/>
    <property type="molecule type" value="Genomic_DNA"/>
</dbReference>
<sequence>MSEQDKPARKKTSRKWVIAVRIMIPFLFIIAILGGLIIGYVVIGKQSIHDVFHMSTWRHLFDLIFAE</sequence>
<dbReference type="Pfam" id="PF11772">
    <property type="entry name" value="EpuA"/>
    <property type="match status" value="1"/>
</dbReference>
<dbReference type="RefSeq" id="WP_209847713.1">
    <property type="nucleotide sequence ID" value="NZ_CBCRVE010000003.1"/>
</dbReference>
<keyword evidence="1" id="KW-0812">Transmembrane</keyword>